<dbReference type="EMBL" id="BAABHK010000036">
    <property type="protein sequence ID" value="GAA4640720.1"/>
    <property type="molecule type" value="Genomic_DNA"/>
</dbReference>
<organism evidence="1 2">
    <name type="scientific">Actinoallomurus vinaceus</name>
    <dbReference type="NCBI Taxonomy" id="1080074"/>
    <lineage>
        <taxon>Bacteria</taxon>
        <taxon>Bacillati</taxon>
        <taxon>Actinomycetota</taxon>
        <taxon>Actinomycetes</taxon>
        <taxon>Streptosporangiales</taxon>
        <taxon>Thermomonosporaceae</taxon>
        <taxon>Actinoallomurus</taxon>
    </lineage>
</organism>
<reference evidence="2" key="1">
    <citation type="journal article" date="2019" name="Int. J. Syst. Evol. Microbiol.">
        <title>The Global Catalogue of Microorganisms (GCM) 10K type strain sequencing project: providing services to taxonomists for standard genome sequencing and annotation.</title>
        <authorList>
            <consortium name="The Broad Institute Genomics Platform"/>
            <consortium name="The Broad Institute Genome Sequencing Center for Infectious Disease"/>
            <person name="Wu L."/>
            <person name="Ma J."/>
        </authorList>
    </citation>
    <scope>NUCLEOTIDE SEQUENCE [LARGE SCALE GENOMIC DNA]</scope>
    <source>
        <strain evidence="2">JCM 17939</strain>
    </source>
</reference>
<accession>A0ABP8UV90</accession>
<proteinExistence type="predicted"/>
<keyword evidence="2" id="KW-1185">Reference proteome</keyword>
<evidence type="ECO:0000313" key="2">
    <source>
        <dbReference type="Proteomes" id="UP001501442"/>
    </source>
</evidence>
<comment type="caution">
    <text evidence="1">The sequence shown here is derived from an EMBL/GenBank/DDBJ whole genome shotgun (WGS) entry which is preliminary data.</text>
</comment>
<name>A0ABP8UV90_9ACTN</name>
<sequence length="112" mass="12748">MSPVGAVDVHEQRDLDKAIGKLVLREMYEEDAWAELTIKVDQTQHYFMLRADTQPGIDPDVELHEAIAQMVGAHRRARSDLTTAIYRYEKNPDGEWTMAGRFSYTPDPSPGE</sequence>
<evidence type="ECO:0000313" key="1">
    <source>
        <dbReference type="EMBL" id="GAA4640720.1"/>
    </source>
</evidence>
<protein>
    <submittedName>
        <fullName evidence="1">Uncharacterized protein</fullName>
    </submittedName>
</protein>
<dbReference type="Proteomes" id="UP001501442">
    <property type="component" value="Unassembled WGS sequence"/>
</dbReference>
<gene>
    <name evidence="1" type="ORF">GCM10023196_107330</name>
</gene>
<dbReference type="RefSeq" id="WP_345444588.1">
    <property type="nucleotide sequence ID" value="NZ_BAABHK010000036.1"/>
</dbReference>